<reference evidence="2" key="1">
    <citation type="submission" date="2020-01" db="EMBL/GenBank/DDBJ databases">
        <authorList>
            <consortium name="DOE Joint Genome Institute"/>
            <person name="Haridas S."/>
            <person name="Albert R."/>
            <person name="Binder M."/>
            <person name="Bloem J."/>
            <person name="Labutti K."/>
            <person name="Salamov A."/>
            <person name="Andreopoulos B."/>
            <person name="Baker S.E."/>
            <person name="Barry K."/>
            <person name="Bills G."/>
            <person name="Bluhm B.H."/>
            <person name="Cannon C."/>
            <person name="Castanera R."/>
            <person name="Culley D.E."/>
            <person name="Daum C."/>
            <person name="Ezra D."/>
            <person name="Gonzalez J.B."/>
            <person name="Henrissat B."/>
            <person name="Kuo A."/>
            <person name="Liang C."/>
            <person name="Lipzen A."/>
            <person name="Lutzoni F."/>
            <person name="Magnuson J."/>
            <person name="Mondo S."/>
            <person name="Nolan M."/>
            <person name="Ohm R."/>
            <person name="Pangilinan J."/>
            <person name="Park H.-J."/>
            <person name="Ramirez L."/>
            <person name="Alfaro M."/>
            <person name="Sun H."/>
            <person name="Tritt A."/>
            <person name="Yoshinaga Y."/>
            <person name="Zwiers L.-H."/>
            <person name="Turgeon B.G."/>
            <person name="Goodwin S.B."/>
            <person name="Spatafora J.W."/>
            <person name="Crous P.W."/>
            <person name="Grigoriev I.V."/>
        </authorList>
    </citation>
    <scope>NUCLEOTIDE SEQUENCE</scope>
    <source>
        <strain evidence="2">P77</strain>
    </source>
</reference>
<keyword evidence="3" id="KW-1185">Reference proteome</keyword>
<gene>
    <name evidence="2" type="ORF">BDW02DRAFT_500730</name>
</gene>
<dbReference type="GO" id="GO:0030014">
    <property type="term" value="C:CCR4-NOT complex"/>
    <property type="evidence" value="ECO:0007669"/>
    <property type="project" value="InterPro"/>
</dbReference>
<evidence type="ECO:0000313" key="3">
    <source>
        <dbReference type="Proteomes" id="UP000800040"/>
    </source>
</evidence>
<protein>
    <submittedName>
        <fullName evidence="2">Uncharacterized protein</fullName>
    </submittedName>
</protein>
<evidence type="ECO:0000256" key="1">
    <source>
        <dbReference type="SAM" id="MobiDB-lite"/>
    </source>
</evidence>
<dbReference type="AlphaFoldDB" id="A0A6A5KE65"/>
<dbReference type="InterPro" id="IPR019312">
    <property type="entry name" value="CNOT11"/>
</dbReference>
<sequence>MPLSISYLEAVLTTAEVNALSDPTKSYRDAFNDLICITDSLANDFGETMRIKNTLDAYEEKARAEPSWPVLAVLLNCEYALWRINEAIRIEFNPFLSHWIEALLRLEKELTEATTIKAARGIFSDHNATDAITTEEIGRTRAVWIKWVVGGRPSRPSHLSPLIIYRAVCTEDFSLPDFDTHYYIQVLVDTEVWDKPRELQVPGVPTQKQNTISKAKRESDESTAQQAKSSEQWQDVLLRKIKEDRFTAVRELRCLPLTISSLDFLTTLVTDGTLEKYEIESAFTIMHYVQHALRLVERMEAPPPTSEQDMSTNGTVDGGDNMSPVMEYGKEAQSRAVKLLLLFIKNLIRKDLLEPICLAWEINEICVRYIWVKEVRDFKRWVEEGEESEDGESVG</sequence>
<feature type="compositionally biased region" description="Polar residues" evidence="1">
    <location>
        <begin position="306"/>
        <end position="315"/>
    </location>
</feature>
<dbReference type="EMBL" id="ML975319">
    <property type="protein sequence ID" value="KAF1833412.1"/>
    <property type="molecule type" value="Genomic_DNA"/>
</dbReference>
<dbReference type="Pfam" id="PF10155">
    <property type="entry name" value="CNOT11"/>
    <property type="match status" value="1"/>
</dbReference>
<dbReference type="Proteomes" id="UP000800040">
    <property type="component" value="Unassembled WGS sequence"/>
</dbReference>
<accession>A0A6A5KE65</accession>
<proteinExistence type="predicted"/>
<name>A0A6A5KE65_9PLEO</name>
<feature type="region of interest" description="Disordered" evidence="1">
    <location>
        <begin position="202"/>
        <end position="229"/>
    </location>
</feature>
<organism evidence="2 3">
    <name type="scientific">Decorospora gaudefroyi</name>
    <dbReference type="NCBI Taxonomy" id="184978"/>
    <lineage>
        <taxon>Eukaryota</taxon>
        <taxon>Fungi</taxon>
        <taxon>Dikarya</taxon>
        <taxon>Ascomycota</taxon>
        <taxon>Pezizomycotina</taxon>
        <taxon>Dothideomycetes</taxon>
        <taxon>Pleosporomycetidae</taxon>
        <taxon>Pleosporales</taxon>
        <taxon>Pleosporineae</taxon>
        <taxon>Pleosporaceae</taxon>
        <taxon>Decorospora</taxon>
    </lineage>
</organism>
<feature type="region of interest" description="Disordered" evidence="1">
    <location>
        <begin position="302"/>
        <end position="324"/>
    </location>
</feature>
<dbReference type="OrthoDB" id="10265389at2759"/>
<evidence type="ECO:0000313" key="2">
    <source>
        <dbReference type="EMBL" id="KAF1833412.1"/>
    </source>
</evidence>